<evidence type="ECO:0000313" key="1">
    <source>
        <dbReference type="EMBL" id="KAF2199805.1"/>
    </source>
</evidence>
<accession>A0A9P4MXD4</accession>
<keyword evidence="2" id="KW-1185">Reference proteome</keyword>
<dbReference type="EMBL" id="ML994054">
    <property type="protein sequence ID" value="KAF2199805.1"/>
    <property type="molecule type" value="Genomic_DNA"/>
</dbReference>
<dbReference type="AlphaFoldDB" id="A0A9P4MXD4"/>
<protein>
    <submittedName>
        <fullName evidence="1">Uncharacterized protein</fullName>
    </submittedName>
</protein>
<name>A0A9P4MXD4_9PLEO</name>
<reference evidence="1" key="1">
    <citation type="journal article" date="2020" name="Stud. Mycol.">
        <title>101 Dothideomycetes genomes: a test case for predicting lifestyles and emergence of pathogens.</title>
        <authorList>
            <person name="Haridas S."/>
            <person name="Albert R."/>
            <person name="Binder M."/>
            <person name="Bloem J."/>
            <person name="Labutti K."/>
            <person name="Salamov A."/>
            <person name="Andreopoulos B."/>
            <person name="Baker S."/>
            <person name="Barry K."/>
            <person name="Bills G."/>
            <person name="Bluhm B."/>
            <person name="Cannon C."/>
            <person name="Castanera R."/>
            <person name="Culley D."/>
            <person name="Daum C."/>
            <person name="Ezra D."/>
            <person name="Gonzalez J."/>
            <person name="Henrissat B."/>
            <person name="Kuo A."/>
            <person name="Liang C."/>
            <person name="Lipzen A."/>
            <person name="Lutzoni F."/>
            <person name="Magnuson J."/>
            <person name="Mondo S."/>
            <person name="Nolan M."/>
            <person name="Ohm R."/>
            <person name="Pangilinan J."/>
            <person name="Park H.-J."/>
            <person name="Ramirez L."/>
            <person name="Alfaro M."/>
            <person name="Sun H."/>
            <person name="Tritt A."/>
            <person name="Yoshinaga Y."/>
            <person name="Zwiers L.-H."/>
            <person name="Turgeon B."/>
            <person name="Goodwin S."/>
            <person name="Spatafora J."/>
            <person name="Crous P."/>
            <person name="Grigoriev I."/>
        </authorList>
    </citation>
    <scope>NUCLEOTIDE SEQUENCE</scope>
    <source>
        <strain evidence="1">ATCC 74209</strain>
    </source>
</reference>
<comment type="caution">
    <text evidence="1">The sequence shown here is derived from an EMBL/GenBank/DDBJ whole genome shotgun (WGS) entry which is preliminary data.</text>
</comment>
<gene>
    <name evidence="1" type="ORF">GQ43DRAFT_101296</name>
</gene>
<organism evidence="1 2">
    <name type="scientific">Delitschia confertaspora ATCC 74209</name>
    <dbReference type="NCBI Taxonomy" id="1513339"/>
    <lineage>
        <taxon>Eukaryota</taxon>
        <taxon>Fungi</taxon>
        <taxon>Dikarya</taxon>
        <taxon>Ascomycota</taxon>
        <taxon>Pezizomycotina</taxon>
        <taxon>Dothideomycetes</taxon>
        <taxon>Pleosporomycetidae</taxon>
        <taxon>Pleosporales</taxon>
        <taxon>Delitschiaceae</taxon>
        <taxon>Delitschia</taxon>
    </lineage>
</organism>
<proteinExistence type="predicted"/>
<sequence>MTRPEHTSWLILALFYNVSPTSNGFILVMTYASPYFFPHRSFPAQLGRSTLLTFSFLYVSRPAIYHLSDHPPLFYCTRHSPLSKSRFQLSSSFSPSSPIYGPPLPFYLGQHGPVSLGSSHALQSLVFCPFILRLRGRNIGSGCSGILREWARMSGMLSRAVLTAVEPWQAQPRDLTISSPNPFQAGTVSVPPILGVI</sequence>
<dbReference type="Proteomes" id="UP000799536">
    <property type="component" value="Unassembled WGS sequence"/>
</dbReference>
<evidence type="ECO:0000313" key="2">
    <source>
        <dbReference type="Proteomes" id="UP000799536"/>
    </source>
</evidence>